<protein>
    <submittedName>
        <fullName evidence="4">NUDIX hydrolase</fullName>
    </submittedName>
</protein>
<dbReference type="GO" id="GO:0016787">
    <property type="term" value="F:hydrolase activity"/>
    <property type="evidence" value="ECO:0007669"/>
    <property type="project" value="UniProtKB-KW"/>
</dbReference>
<dbReference type="PROSITE" id="PS51462">
    <property type="entry name" value="NUDIX"/>
    <property type="match status" value="1"/>
</dbReference>
<name>A0A9D9I385_9BACT</name>
<gene>
    <name evidence="4" type="ORF">IAB93_04030</name>
</gene>
<keyword evidence="1 2" id="KW-0378">Hydrolase</keyword>
<evidence type="ECO:0000259" key="3">
    <source>
        <dbReference type="PROSITE" id="PS51462"/>
    </source>
</evidence>
<accession>A0A9D9I385</accession>
<dbReference type="PRINTS" id="PR00502">
    <property type="entry name" value="NUDIXFAMILY"/>
</dbReference>
<dbReference type="InterPro" id="IPR000086">
    <property type="entry name" value="NUDIX_hydrolase_dom"/>
</dbReference>
<dbReference type="CDD" id="cd18873">
    <property type="entry name" value="NUDIX_NadM_like"/>
    <property type="match status" value="1"/>
</dbReference>
<sequence>MPEYCYKHPHPAVTTDCVVFGRDGDSLKVLLIERGNEPFKGKWAFPGGFMNIDETAEECARRELFEETGLDCPCLTQFHAFTDVGRDPRERVISIAYYAFTDISEVRGGDDAAKARWFPLDRLPELAFDHEKILKKALGACQAFLCEAPRTSG</sequence>
<organism evidence="4 5">
    <name type="scientific">Candidatus Merdivivens pullistercoris</name>
    <dbReference type="NCBI Taxonomy" id="2840873"/>
    <lineage>
        <taxon>Bacteria</taxon>
        <taxon>Pseudomonadati</taxon>
        <taxon>Bacteroidota</taxon>
        <taxon>Bacteroidia</taxon>
        <taxon>Bacteroidales</taxon>
        <taxon>Muribaculaceae</taxon>
        <taxon>Muribaculaceae incertae sedis</taxon>
        <taxon>Candidatus Merdivivens</taxon>
    </lineage>
</organism>
<dbReference type="EMBL" id="JADIME010000042">
    <property type="protein sequence ID" value="MBO8465150.1"/>
    <property type="molecule type" value="Genomic_DNA"/>
</dbReference>
<proteinExistence type="inferred from homology"/>
<reference evidence="4" key="1">
    <citation type="submission" date="2020-10" db="EMBL/GenBank/DDBJ databases">
        <authorList>
            <person name="Gilroy R."/>
        </authorList>
    </citation>
    <scope>NUCLEOTIDE SEQUENCE</scope>
    <source>
        <strain evidence="4">10037</strain>
    </source>
</reference>
<dbReference type="InterPro" id="IPR020084">
    <property type="entry name" value="NUDIX_hydrolase_CS"/>
</dbReference>
<dbReference type="PANTHER" id="PTHR43736:SF4">
    <property type="entry name" value="SLR1690 PROTEIN"/>
    <property type="match status" value="1"/>
</dbReference>
<dbReference type="InterPro" id="IPR015797">
    <property type="entry name" value="NUDIX_hydrolase-like_dom_sf"/>
</dbReference>
<evidence type="ECO:0000256" key="2">
    <source>
        <dbReference type="RuleBase" id="RU003476"/>
    </source>
</evidence>
<reference evidence="4" key="2">
    <citation type="journal article" date="2021" name="PeerJ">
        <title>Extensive microbial diversity within the chicken gut microbiome revealed by metagenomics and culture.</title>
        <authorList>
            <person name="Gilroy R."/>
            <person name="Ravi A."/>
            <person name="Getino M."/>
            <person name="Pursley I."/>
            <person name="Horton D.L."/>
            <person name="Alikhan N.F."/>
            <person name="Baker D."/>
            <person name="Gharbi K."/>
            <person name="Hall N."/>
            <person name="Watson M."/>
            <person name="Adriaenssens E.M."/>
            <person name="Foster-Nyarko E."/>
            <person name="Jarju S."/>
            <person name="Secka A."/>
            <person name="Antonio M."/>
            <person name="Oren A."/>
            <person name="Chaudhuri R.R."/>
            <person name="La Ragione R."/>
            <person name="Hildebrand F."/>
            <person name="Pallen M.J."/>
        </authorList>
    </citation>
    <scope>NUCLEOTIDE SEQUENCE</scope>
    <source>
        <strain evidence="4">10037</strain>
    </source>
</reference>
<dbReference type="SUPFAM" id="SSF55811">
    <property type="entry name" value="Nudix"/>
    <property type="match status" value="1"/>
</dbReference>
<comment type="caution">
    <text evidence="4">The sequence shown here is derived from an EMBL/GenBank/DDBJ whole genome shotgun (WGS) entry which is preliminary data.</text>
</comment>
<dbReference type="Gene3D" id="3.90.79.10">
    <property type="entry name" value="Nucleoside Triphosphate Pyrophosphohydrolase"/>
    <property type="match status" value="1"/>
</dbReference>
<dbReference type="PANTHER" id="PTHR43736">
    <property type="entry name" value="ADP-RIBOSE PYROPHOSPHATASE"/>
    <property type="match status" value="1"/>
</dbReference>
<dbReference type="AlphaFoldDB" id="A0A9D9I385"/>
<comment type="similarity">
    <text evidence="2">Belongs to the Nudix hydrolase family.</text>
</comment>
<dbReference type="Pfam" id="PF00293">
    <property type="entry name" value="NUDIX"/>
    <property type="match status" value="1"/>
</dbReference>
<dbReference type="PROSITE" id="PS00893">
    <property type="entry name" value="NUDIX_BOX"/>
    <property type="match status" value="1"/>
</dbReference>
<evidence type="ECO:0000313" key="4">
    <source>
        <dbReference type="EMBL" id="MBO8465150.1"/>
    </source>
</evidence>
<dbReference type="InterPro" id="IPR020476">
    <property type="entry name" value="Nudix_hydrolase"/>
</dbReference>
<dbReference type="Proteomes" id="UP000823597">
    <property type="component" value="Unassembled WGS sequence"/>
</dbReference>
<evidence type="ECO:0000313" key="5">
    <source>
        <dbReference type="Proteomes" id="UP000823597"/>
    </source>
</evidence>
<feature type="domain" description="Nudix hydrolase" evidence="3">
    <location>
        <begin position="10"/>
        <end position="142"/>
    </location>
</feature>
<evidence type="ECO:0000256" key="1">
    <source>
        <dbReference type="ARBA" id="ARBA00022801"/>
    </source>
</evidence>